<comment type="caution">
    <text evidence="2">The sequence shown here is derived from an EMBL/GenBank/DDBJ whole genome shotgun (WGS) entry which is preliminary data.</text>
</comment>
<feature type="compositionally biased region" description="Polar residues" evidence="1">
    <location>
        <begin position="146"/>
        <end position="157"/>
    </location>
</feature>
<feature type="compositionally biased region" description="Polar residues" evidence="1">
    <location>
        <begin position="69"/>
        <end position="81"/>
    </location>
</feature>
<dbReference type="AlphaFoldDB" id="A0AAN6VKJ5"/>
<accession>A0AAN6VKJ5</accession>
<name>A0AAN6VKJ5_9PEZI</name>
<proteinExistence type="predicted"/>
<reference evidence="2" key="2">
    <citation type="submission" date="2023-05" db="EMBL/GenBank/DDBJ databases">
        <authorList>
            <consortium name="Lawrence Berkeley National Laboratory"/>
            <person name="Steindorff A."/>
            <person name="Hensen N."/>
            <person name="Bonometti L."/>
            <person name="Westerberg I."/>
            <person name="Brannstrom I.O."/>
            <person name="Guillou S."/>
            <person name="Cros-Aarteil S."/>
            <person name="Calhoun S."/>
            <person name="Haridas S."/>
            <person name="Kuo A."/>
            <person name="Mondo S."/>
            <person name="Pangilinan J."/>
            <person name="Riley R."/>
            <person name="Labutti K."/>
            <person name="Andreopoulos B."/>
            <person name="Lipzen A."/>
            <person name="Chen C."/>
            <person name="Yanf M."/>
            <person name="Daum C."/>
            <person name="Ng V."/>
            <person name="Clum A."/>
            <person name="Ohm R."/>
            <person name="Martin F."/>
            <person name="Silar P."/>
            <person name="Natvig D."/>
            <person name="Lalanne C."/>
            <person name="Gautier V."/>
            <person name="Ament-Velasquez S.L."/>
            <person name="Kruys A."/>
            <person name="Hutchinson M.I."/>
            <person name="Powell A.J."/>
            <person name="Barry K."/>
            <person name="Miller A.N."/>
            <person name="Grigoriev I.V."/>
            <person name="Debuchy R."/>
            <person name="Gladieux P."/>
            <person name="Thoren M.H."/>
            <person name="Johannesson H."/>
        </authorList>
    </citation>
    <scope>NUCLEOTIDE SEQUENCE</scope>
    <source>
        <strain evidence="2">CBS 538.74</strain>
    </source>
</reference>
<feature type="compositionally biased region" description="Pro residues" evidence="1">
    <location>
        <begin position="106"/>
        <end position="118"/>
    </location>
</feature>
<feature type="region of interest" description="Disordered" evidence="1">
    <location>
        <begin position="1"/>
        <end position="206"/>
    </location>
</feature>
<feature type="compositionally biased region" description="Basic and acidic residues" evidence="1">
    <location>
        <begin position="1"/>
        <end position="24"/>
    </location>
</feature>
<dbReference type="Proteomes" id="UP001302745">
    <property type="component" value="Unassembled WGS sequence"/>
</dbReference>
<feature type="compositionally biased region" description="Low complexity" evidence="1">
    <location>
        <begin position="175"/>
        <end position="190"/>
    </location>
</feature>
<reference evidence="2" key="1">
    <citation type="journal article" date="2023" name="Mol. Phylogenet. Evol.">
        <title>Genome-scale phylogeny and comparative genomics of the fungal order Sordariales.</title>
        <authorList>
            <person name="Hensen N."/>
            <person name="Bonometti L."/>
            <person name="Westerberg I."/>
            <person name="Brannstrom I.O."/>
            <person name="Guillou S."/>
            <person name="Cros-Aarteil S."/>
            <person name="Calhoun S."/>
            <person name="Haridas S."/>
            <person name="Kuo A."/>
            <person name="Mondo S."/>
            <person name="Pangilinan J."/>
            <person name="Riley R."/>
            <person name="LaButti K."/>
            <person name="Andreopoulos B."/>
            <person name="Lipzen A."/>
            <person name="Chen C."/>
            <person name="Yan M."/>
            <person name="Daum C."/>
            <person name="Ng V."/>
            <person name="Clum A."/>
            <person name="Steindorff A."/>
            <person name="Ohm R.A."/>
            <person name="Martin F."/>
            <person name="Silar P."/>
            <person name="Natvig D.O."/>
            <person name="Lalanne C."/>
            <person name="Gautier V."/>
            <person name="Ament-Velasquez S.L."/>
            <person name="Kruys A."/>
            <person name="Hutchinson M.I."/>
            <person name="Powell A.J."/>
            <person name="Barry K."/>
            <person name="Miller A.N."/>
            <person name="Grigoriev I.V."/>
            <person name="Debuchy R."/>
            <person name="Gladieux P."/>
            <person name="Hiltunen Thoren M."/>
            <person name="Johannesson H."/>
        </authorList>
    </citation>
    <scope>NUCLEOTIDE SEQUENCE</scope>
    <source>
        <strain evidence="2">CBS 538.74</strain>
    </source>
</reference>
<feature type="compositionally biased region" description="Basic and acidic residues" evidence="1">
    <location>
        <begin position="82"/>
        <end position="104"/>
    </location>
</feature>
<evidence type="ECO:0000313" key="3">
    <source>
        <dbReference type="Proteomes" id="UP001302745"/>
    </source>
</evidence>
<sequence>MPRKFRVDGDEDRLPEGMKRKVYDADTQTYTYEDDKGDEYVGQPGRSYGELNRTRTAPPPSRVLGASSLRHQNTAPISSSPLREEITTPPRRKEVSTSPDDERIPVTPPPTRPPPTPPSSNSATTNTTLLPSPLRSTPFKHDRSHTFSTILGPNSTALLPARPSTAGTAPGANKSQQQQALTSRRTTTSLRSHRQQPSRSNYDGPSASLAAKELWGDAKGYAKEVAVSAILCMSNSLRKRRDKKRVKRERKYGGVESEGEEEGDDDEEEEEEVEVVEVYERYPRML</sequence>
<dbReference type="EMBL" id="MU856955">
    <property type="protein sequence ID" value="KAK4152969.1"/>
    <property type="molecule type" value="Genomic_DNA"/>
</dbReference>
<feature type="region of interest" description="Disordered" evidence="1">
    <location>
        <begin position="238"/>
        <end position="276"/>
    </location>
</feature>
<evidence type="ECO:0000256" key="1">
    <source>
        <dbReference type="SAM" id="MobiDB-lite"/>
    </source>
</evidence>
<feature type="compositionally biased region" description="Basic residues" evidence="1">
    <location>
        <begin position="238"/>
        <end position="250"/>
    </location>
</feature>
<keyword evidence="3" id="KW-1185">Reference proteome</keyword>
<organism evidence="2 3">
    <name type="scientific">Chaetomidium leptoderma</name>
    <dbReference type="NCBI Taxonomy" id="669021"/>
    <lineage>
        <taxon>Eukaryota</taxon>
        <taxon>Fungi</taxon>
        <taxon>Dikarya</taxon>
        <taxon>Ascomycota</taxon>
        <taxon>Pezizomycotina</taxon>
        <taxon>Sordariomycetes</taxon>
        <taxon>Sordariomycetidae</taxon>
        <taxon>Sordariales</taxon>
        <taxon>Chaetomiaceae</taxon>
        <taxon>Chaetomidium</taxon>
    </lineage>
</organism>
<protein>
    <submittedName>
        <fullName evidence="2">Uncharacterized protein</fullName>
    </submittedName>
</protein>
<feature type="compositionally biased region" description="Low complexity" evidence="1">
    <location>
        <begin position="119"/>
        <end position="137"/>
    </location>
</feature>
<gene>
    <name evidence="2" type="ORF">C8A00DRAFT_34301</name>
</gene>
<feature type="compositionally biased region" description="Acidic residues" evidence="1">
    <location>
        <begin position="257"/>
        <end position="276"/>
    </location>
</feature>
<evidence type="ECO:0000313" key="2">
    <source>
        <dbReference type="EMBL" id="KAK4152969.1"/>
    </source>
</evidence>